<reference evidence="1 2" key="1">
    <citation type="journal article" date="2017" name="Nat. Commun.">
        <title>Genome assembly with in vitro proximity ligation data and whole-genome triplication in lettuce.</title>
        <authorList>
            <person name="Reyes-Chin-Wo S."/>
            <person name="Wang Z."/>
            <person name="Yang X."/>
            <person name="Kozik A."/>
            <person name="Arikit S."/>
            <person name="Song C."/>
            <person name="Xia L."/>
            <person name="Froenicke L."/>
            <person name="Lavelle D.O."/>
            <person name="Truco M.J."/>
            <person name="Xia R."/>
            <person name="Zhu S."/>
            <person name="Xu C."/>
            <person name="Xu H."/>
            <person name="Xu X."/>
            <person name="Cox K."/>
            <person name="Korf I."/>
            <person name="Meyers B.C."/>
            <person name="Michelmore R.W."/>
        </authorList>
    </citation>
    <scope>NUCLEOTIDE SEQUENCE [LARGE SCALE GENOMIC DNA]</scope>
    <source>
        <strain evidence="2">cv. Salinas</strain>
        <tissue evidence="1">Seedlings</tissue>
    </source>
</reference>
<proteinExistence type="predicted"/>
<sequence length="210" mass="24223">MMKDFGVGPLCHGGGGVWRNIIGSINQLHERNVVDKNSMSIVITDESLAKFWEDVWCGGLIFKNQFPRLYALSNVNNALVGDLWSPNGWYLTWRHAIKGWVETLQFDNLMELISTIVLGSHPDRWYWELDSTGLFSVKSIRRYIDDVRLLVGGAITRWNKYVRIKVNVFMLDKLPLRANLINRGVKLDSMLCPCPLAQQIWQRVAFWLDV</sequence>
<evidence type="ECO:0000313" key="1">
    <source>
        <dbReference type="EMBL" id="KAJ0208350.1"/>
    </source>
</evidence>
<name>A0A9R1VP12_LACSA</name>
<keyword evidence="2" id="KW-1185">Reference proteome</keyword>
<gene>
    <name evidence="1" type="ORF">LSAT_V11C500259680</name>
</gene>
<evidence type="ECO:0008006" key="3">
    <source>
        <dbReference type="Google" id="ProtNLM"/>
    </source>
</evidence>
<dbReference type="PANTHER" id="PTHR36617">
    <property type="entry name" value="PROTEIN, PUTATIVE-RELATED"/>
    <property type="match status" value="1"/>
</dbReference>
<dbReference type="Proteomes" id="UP000235145">
    <property type="component" value="Unassembled WGS sequence"/>
</dbReference>
<dbReference type="AlphaFoldDB" id="A0A9R1VP12"/>
<dbReference type="PANTHER" id="PTHR36617:SF16">
    <property type="entry name" value="OS04G0516500 PROTEIN"/>
    <property type="match status" value="1"/>
</dbReference>
<protein>
    <recommendedName>
        <fullName evidence="3">Reverse transcriptase zinc-binding domain-containing protein</fullName>
    </recommendedName>
</protein>
<accession>A0A9R1VP12</accession>
<organism evidence="1 2">
    <name type="scientific">Lactuca sativa</name>
    <name type="common">Garden lettuce</name>
    <dbReference type="NCBI Taxonomy" id="4236"/>
    <lineage>
        <taxon>Eukaryota</taxon>
        <taxon>Viridiplantae</taxon>
        <taxon>Streptophyta</taxon>
        <taxon>Embryophyta</taxon>
        <taxon>Tracheophyta</taxon>
        <taxon>Spermatophyta</taxon>
        <taxon>Magnoliopsida</taxon>
        <taxon>eudicotyledons</taxon>
        <taxon>Gunneridae</taxon>
        <taxon>Pentapetalae</taxon>
        <taxon>asterids</taxon>
        <taxon>campanulids</taxon>
        <taxon>Asterales</taxon>
        <taxon>Asteraceae</taxon>
        <taxon>Cichorioideae</taxon>
        <taxon>Cichorieae</taxon>
        <taxon>Lactucinae</taxon>
        <taxon>Lactuca</taxon>
    </lineage>
</organism>
<comment type="caution">
    <text evidence="1">The sequence shown here is derived from an EMBL/GenBank/DDBJ whole genome shotgun (WGS) entry which is preliminary data.</text>
</comment>
<dbReference type="EMBL" id="NBSK02000005">
    <property type="protein sequence ID" value="KAJ0208350.1"/>
    <property type="molecule type" value="Genomic_DNA"/>
</dbReference>
<evidence type="ECO:0000313" key="2">
    <source>
        <dbReference type="Proteomes" id="UP000235145"/>
    </source>
</evidence>